<dbReference type="InterPro" id="IPR052164">
    <property type="entry name" value="Anthracycline_SecMetBiosynth"/>
</dbReference>
<gene>
    <name evidence="3" type="ORF">GCM10009802_62930</name>
</gene>
<proteinExistence type="predicted"/>
<evidence type="ECO:0000313" key="3">
    <source>
        <dbReference type="EMBL" id="GAA1507136.1"/>
    </source>
</evidence>
<keyword evidence="4" id="KW-1185">Reference proteome</keyword>
<feature type="domain" description="VOC" evidence="2">
    <location>
        <begin position="140"/>
        <end position="269"/>
    </location>
</feature>
<dbReference type="InterPro" id="IPR037523">
    <property type="entry name" value="VOC_core"/>
</dbReference>
<evidence type="ECO:0000256" key="1">
    <source>
        <dbReference type="SAM" id="MobiDB-lite"/>
    </source>
</evidence>
<dbReference type="InterPro" id="IPR004360">
    <property type="entry name" value="Glyas_Fos-R_dOase_dom"/>
</dbReference>
<dbReference type="SUPFAM" id="SSF54593">
    <property type="entry name" value="Glyoxalase/Bleomycin resistance protein/Dihydroxybiphenyl dioxygenase"/>
    <property type="match status" value="2"/>
</dbReference>
<feature type="domain" description="VOC" evidence="2">
    <location>
        <begin position="8"/>
        <end position="126"/>
    </location>
</feature>
<accession>A0ABN2GQ71</accession>
<feature type="compositionally biased region" description="Low complexity" evidence="1">
    <location>
        <begin position="272"/>
        <end position="288"/>
    </location>
</feature>
<dbReference type="Pfam" id="PF00903">
    <property type="entry name" value="Glyoxalase"/>
    <property type="match status" value="1"/>
</dbReference>
<evidence type="ECO:0000313" key="4">
    <source>
        <dbReference type="Proteomes" id="UP001500443"/>
    </source>
</evidence>
<evidence type="ECO:0000259" key="2">
    <source>
        <dbReference type="PROSITE" id="PS51819"/>
    </source>
</evidence>
<organism evidence="3 4">
    <name type="scientific">Streptomyces synnematoformans</name>
    <dbReference type="NCBI Taxonomy" id="415721"/>
    <lineage>
        <taxon>Bacteria</taxon>
        <taxon>Bacillati</taxon>
        <taxon>Actinomycetota</taxon>
        <taxon>Actinomycetes</taxon>
        <taxon>Kitasatosporales</taxon>
        <taxon>Streptomycetaceae</taxon>
        <taxon>Streptomyces</taxon>
    </lineage>
</organism>
<protein>
    <submittedName>
        <fullName evidence="3">VOC family protein</fullName>
    </submittedName>
</protein>
<dbReference type="Gene3D" id="3.10.180.10">
    <property type="entry name" value="2,3-Dihydroxybiphenyl 1,2-Dioxygenase, domain 1"/>
    <property type="match status" value="2"/>
</dbReference>
<name>A0ABN2GQ71_9ACTN</name>
<dbReference type="CDD" id="cd07247">
    <property type="entry name" value="SgaA_N_like"/>
    <property type="match status" value="2"/>
</dbReference>
<dbReference type="RefSeq" id="WP_344294938.1">
    <property type="nucleotide sequence ID" value="NZ_BAAAPF010000405.1"/>
</dbReference>
<dbReference type="Proteomes" id="UP001500443">
    <property type="component" value="Unassembled WGS sequence"/>
</dbReference>
<reference evidence="4" key="1">
    <citation type="journal article" date="2019" name="Int. J. Syst. Evol. Microbiol.">
        <title>The Global Catalogue of Microorganisms (GCM) 10K type strain sequencing project: providing services to taxonomists for standard genome sequencing and annotation.</title>
        <authorList>
            <consortium name="The Broad Institute Genomics Platform"/>
            <consortium name="The Broad Institute Genome Sequencing Center for Infectious Disease"/>
            <person name="Wu L."/>
            <person name="Ma J."/>
        </authorList>
    </citation>
    <scope>NUCLEOTIDE SEQUENCE [LARGE SCALE GENOMIC DNA]</scope>
    <source>
        <strain evidence="4">JCM 15481</strain>
    </source>
</reference>
<comment type="caution">
    <text evidence="3">The sequence shown here is derived from an EMBL/GenBank/DDBJ whole genome shotgun (WGS) entry which is preliminary data.</text>
</comment>
<dbReference type="PROSITE" id="PS51819">
    <property type="entry name" value="VOC"/>
    <property type="match status" value="2"/>
</dbReference>
<dbReference type="PANTHER" id="PTHR33993">
    <property type="entry name" value="GLYOXALASE-RELATED"/>
    <property type="match status" value="1"/>
</dbReference>
<dbReference type="InterPro" id="IPR029068">
    <property type="entry name" value="Glyas_Bleomycin-R_OHBP_Dase"/>
</dbReference>
<dbReference type="EMBL" id="BAAAPF010000405">
    <property type="protein sequence ID" value="GAA1507136.1"/>
    <property type="molecule type" value="Genomic_DNA"/>
</dbReference>
<sequence>MDEFAEGSPCWADATLPDLRAGERFYGELFGWTFTAGGTETAAAGFPRHSRALLDGAPAAALVAKRDGRMPTVWGVHLATPDIAGTAEKIRRAGGTVLTGPTGVGEYGRSVLAADPDGAVFAAWQGGTRPGFGATDVPGAFCWTEVYVRNPGAADAFYPAVFGYELQEPPPQRAERAWAVPPFDAGDFTAWALPGSGREVAGRAVLGDVLPAEMPPHFLVYFRVADVGDALRTVRRGGGRVLADRREIPGATFAVVADNQGAVFAVLDGDSDATGSPSPTSTTSSDGA</sequence>
<feature type="region of interest" description="Disordered" evidence="1">
    <location>
        <begin position="268"/>
        <end position="288"/>
    </location>
</feature>
<dbReference type="PANTHER" id="PTHR33993:SF10">
    <property type="entry name" value="CONSERVED PROTEIN"/>
    <property type="match status" value="1"/>
</dbReference>